<evidence type="ECO:0000313" key="4">
    <source>
        <dbReference type="Proteomes" id="UP000027361"/>
    </source>
</evidence>
<comment type="caution">
    <text evidence="3">The sequence shown here is derived from an EMBL/GenBank/DDBJ whole genome shotgun (WGS) entry which is preliminary data.</text>
</comment>
<evidence type="ECO:0000313" key="3">
    <source>
        <dbReference type="EMBL" id="KDN52433.1"/>
    </source>
</evidence>
<organism evidence="3 4">
    <name type="scientific">Tilletiaria anomala (strain ATCC 24038 / CBS 436.72 / UBC 951)</name>
    <dbReference type="NCBI Taxonomy" id="1037660"/>
    <lineage>
        <taxon>Eukaryota</taxon>
        <taxon>Fungi</taxon>
        <taxon>Dikarya</taxon>
        <taxon>Basidiomycota</taxon>
        <taxon>Ustilaginomycotina</taxon>
        <taxon>Exobasidiomycetes</taxon>
        <taxon>Georgefischeriales</taxon>
        <taxon>Tilletiariaceae</taxon>
        <taxon>Tilletiaria</taxon>
    </lineage>
</organism>
<dbReference type="HOGENOM" id="CLU_1797794_0_0_1"/>
<dbReference type="InParanoid" id="A0A066WIR5"/>
<evidence type="ECO:0000256" key="2">
    <source>
        <dbReference type="SAM" id="Phobius"/>
    </source>
</evidence>
<proteinExistence type="predicted"/>
<keyword evidence="4" id="KW-1185">Reference proteome</keyword>
<name>A0A066WIR5_TILAU</name>
<dbReference type="AlphaFoldDB" id="A0A066WIR5"/>
<dbReference type="OMA" id="PEYWAST"/>
<keyword evidence="2" id="KW-0472">Membrane</keyword>
<keyword evidence="2" id="KW-0812">Transmembrane</keyword>
<dbReference type="STRING" id="1037660.A0A066WIR5"/>
<feature type="transmembrane region" description="Helical" evidence="2">
    <location>
        <begin position="80"/>
        <end position="101"/>
    </location>
</feature>
<keyword evidence="2" id="KW-1133">Transmembrane helix</keyword>
<dbReference type="Proteomes" id="UP000027361">
    <property type="component" value="Unassembled WGS sequence"/>
</dbReference>
<gene>
    <name evidence="3" type="ORF">K437DRAFT_266620</name>
</gene>
<dbReference type="RefSeq" id="XP_013245282.1">
    <property type="nucleotide sequence ID" value="XM_013389828.1"/>
</dbReference>
<dbReference type="OrthoDB" id="2553651at2759"/>
<reference evidence="3 4" key="1">
    <citation type="submission" date="2014-05" db="EMBL/GenBank/DDBJ databases">
        <title>Draft genome sequence of a rare smut relative, Tilletiaria anomala UBC 951.</title>
        <authorList>
            <consortium name="DOE Joint Genome Institute"/>
            <person name="Toome M."/>
            <person name="Kuo A."/>
            <person name="Henrissat B."/>
            <person name="Lipzen A."/>
            <person name="Tritt A."/>
            <person name="Yoshinaga Y."/>
            <person name="Zane M."/>
            <person name="Barry K."/>
            <person name="Grigoriev I.V."/>
            <person name="Spatafora J.W."/>
            <person name="Aimea M.C."/>
        </authorList>
    </citation>
    <scope>NUCLEOTIDE SEQUENCE [LARGE SCALE GENOMIC DNA]</scope>
    <source>
        <strain evidence="3 4">UBC 951</strain>
    </source>
</reference>
<feature type="transmembrane region" description="Helical" evidence="2">
    <location>
        <begin position="113"/>
        <end position="132"/>
    </location>
</feature>
<evidence type="ECO:0000256" key="1">
    <source>
        <dbReference type="SAM" id="MobiDB-lite"/>
    </source>
</evidence>
<dbReference type="EMBL" id="JMSN01000010">
    <property type="protein sequence ID" value="KDN52433.1"/>
    <property type="molecule type" value="Genomic_DNA"/>
</dbReference>
<protein>
    <submittedName>
        <fullName evidence="3">Uncharacterized protein</fullName>
    </submittedName>
</protein>
<feature type="region of interest" description="Disordered" evidence="1">
    <location>
        <begin position="1"/>
        <end position="43"/>
    </location>
</feature>
<feature type="compositionally biased region" description="Basic and acidic residues" evidence="1">
    <location>
        <begin position="12"/>
        <end position="43"/>
    </location>
</feature>
<sequence length="144" mass="15468">MSTSTSQQIDDAASRADEKRQELQRDAENAAHRAEKKANEIGDEIKKGAKNFEKAASRAALDAKKEATQFWSTFSSNPEYWASTLASVNLVLLGAGAVYAYTKRDEIRHTDRGTIAATVAGIAALLGVQTYAANEAAKAQNSGF</sequence>
<accession>A0A066WIR5</accession>
<dbReference type="GeneID" id="25265873"/>